<sequence>MSSPHAIETYTPGCVAQKMTLLIVSLLILAFGLSQLGAPLRLLLFGHRSEAEAISVTRTKVGMPDLVMHSDNEIVANQAPHDRSYVYWNDFVIHTEAGERIPVRANVGSRISPLFPLRNADGLPTTVIVCYNPENPRRIIFPTLIGTWLVPSLLALGGLAGAVVASFLLYWARRPIELPHISAPSEPTGQK</sequence>
<evidence type="ECO:0000313" key="3">
    <source>
        <dbReference type="Proteomes" id="UP000076023"/>
    </source>
</evidence>
<dbReference type="OrthoDB" id="9851125at2"/>
<dbReference type="InParanoid" id="A0A146GDN2"/>
<keyword evidence="1" id="KW-1133">Transmembrane helix</keyword>
<keyword evidence="1" id="KW-0812">Transmembrane</keyword>
<name>A0A146GDN2_TERSA</name>
<keyword evidence="1" id="KW-0472">Membrane</keyword>
<protein>
    <recommendedName>
        <fullName evidence="4">DUF3592 domain-containing protein</fullName>
    </recommendedName>
</protein>
<comment type="caution">
    <text evidence="2">The sequence shown here is derived from an EMBL/GenBank/DDBJ whole genome shotgun (WGS) entry which is preliminary data.</text>
</comment>
<evidence type="ECO:0008006" key="4">
    <source>
        <dbReference type="Google" id="ProtNLM"/>
    </source>
</evidence>
<evidence type="ECO:0000256" key="1">
    <source>
        <dbReference type="SAM" id="Phobius"/>
    </source>
</evidence>
<dbReference type="AlphaFoldDB" id="A0A146GDN2"/>
<gene>
    <name evidence="2" type="ORF">TSACC_3485</name>
</gene>
<feature type="transmembrane region" description="Helical" evidence="1">
    <location>
        <begin position="20"/>
        <end position="44"/>
    </location>
</feature>
<organism evidence="2 3">
    <name type="scientific">Terrimicrobium sacchariphilum</name>
    <dbReference type="NCBI Taxonomy" id="690879"/>
    <lineage>
        <taxon>Bacteria</taxon>
        <taxon>Pseudomonadati</taxon>
        <taxon>Verrucomicrobiota</taxon>
        <taxon>Terrimicrobiia</taxon>
        <taxon>Terrimicrobiales</taxon>
        <taxon>Terrimicrobiaceae</taxon>
        <taxon>Terrimicrobium</taxon>
    </lineage>
</organism>
<accession>A0A146GDN2</accession>
<feature type="transmembrane region" description="Helical" evidence="1">
    <location>
        <begin position="148"/>
        <end position="172"/>
    </location>
</feature>
<dbReference type="EMBL" id="BDCO01000003">
    <property type="protein sequence ID" value="GAT35420.1"/>
    <property type="molecule type" value="Genomic_DNA"/>
</dbReference>
<reference evidence="3" key="1">
    <citation type="journal article" date="2017" name="Genome Announc.">
        <title>Draft Genome Sequence of Terrimicrobium sacchariphilum NM-5T, a Facultative Anaerobic Soil Bacterium of the Class Spartobacteria.</title>
        <authorList>
            <person name="Qiu Y.L."/>
            <person name="Tourlousse D.M."/>
            <person name="Matsuura N."/>
            <person name="Ohashi A."/>
            <person name="Sekiguchi Y."/>
        </authorList>
    </citation>
    <scope>NUCLEOTIDE SEQUENCE [LARGE SCALE GENOMIC DNA]</scope>
    <source>
        <strain evidence="3">NM-5</strain>
    </source>
</reference>
<keyword evidence="3" id="KW-1185">Reference proteome</keyword>
<dbReference type="RefSeq" id="WP_075081232.1">
    <property type="nucleotide sequence ID" value="NZ_BDCO01000003.1"/>
</dbReference>
<dbReference type="STRING" id="690879.TSACC_3485"/>
<evidence type="ECO:0000313" key="2">
    <source>
        <dbReference type="EMBL" id="GAT35420.1"/>
    </source>
</evidence>
<dbReference type="Proteomes" id="UP000076023">
    <property type="component" value="Unassembled WGS sequence"/>
</dbReference>
<proteinExistence type="predicted"/>